<organism evidence="11 12">
    <name type="scientific">Cyanidioschyzon merolae (strain NIES-3377 / 10D)</name>
    <name type="common">Unicellular red alga</name>
    <dbReference type="NCBI Taxonomy" id="280699"/>
    <lineage>
        <taxon>Eukaryota</taxon>
        <taxon>Rhodophyta</taxon>
        <taxon>Bangiophyceae</taxon>
        <taxon>Cyanidiales</taxon>
        <taxon>Cyanidiaceae</taxon>
        <taxon>Cyanidioschyzon</taxon>
    </lineage>
</organism>
<name>M1V5U9_CYAM1</name>
<comment type="catalytic activity">
    <reaction evidence="1 9">
        <text>Thiol-dependent hydrolysis of ester, thioester, amide, peptide and isopeptide bonds formed by the C-terminal Gly of ubiquitin (a 76-residue protein attached to proteins as an intracellular targeting signal).</text>
        <dbReference type="EC" id="3.4.19.12"/>
    </reaction>
</comment>
<evidence type="ECO:0000256" key="9">
    <source>
        <dbReference type="RuleBase" id="RU367104"/>
    </source>
</evidence>
<dbReference type="Pfam" id="PF02338">
    <property type="entry name" value="OTU"/>
    <property type="match status" value="1"/>
</dbReference>
<dbReference type="PROSITE" id="PS50802">
    <property type="entry name" value="OTU"/>
    <property type="match status" value="1"/>
</dbReference>
<dbReference type="InterPro" id="IPR057766">
    <property type="entry name" value="Znf-C2H2_OTU1-like_C"/>
</dbReference>
<dbReference type="eggNOG" id="KOG3288">
    <property type="taxonomic scope" value="Eukaryota"/>
</dbReference>
<keyword evidence="3" id="KW-0479">Metal-binding</keyword>
<accession>M1V5U9</accession>
<dbReference type="GO" id="GO:0016579">
    <property type="term" value="P:protein deubiquitination"/>
    <property type="evidence" value="ECO:0007669"/>
    <property type="project" value="TreeGrafter"/>
</dbReference>
<evidence type="ECO:0000256" key="5">
    <source>
        <dbReference type="ARBA" id="ARBA00022786"/>
    </source>
</evidence>
<dbReference type="InterPro" id="IPR003323">
    <property type="entry name" value="OTU_dom"/>
</dbReference>
<protein>
    <recommendedName>
        <fullName evidence="9">Ubiquitin thioesterase OTU</fullName>
        <ecNumber evidence="9">3.4.19.12</ecNumber>
    </recommendedName>
</protein>
<dbReference type="EC" id="3.4.19.12" evidence="9"/>
<dbReference type="GO" id="GO:0005634">
    <property type="term" value="C:nucleus"/>
    <property type="evidence" value="ECO:0007669"/>
    <property type="project" value="TreeGrafter"/>
</dbReference>
<dbReference type="CDD" id="cd22745">
    <property type="entry name" value="OTU_OTU1"/>
    <property type="match status" value="1"/>
</dbReference>
<dbReference type="Gramene" id="CMN200CT">
    <property type="protein sequence ID" value="CMN200CT"/>
    <property type="gene ID" value="CMN200C"/>
</dbReference>
<dbReference type="PANTHER" id="PTHR13312:SF0">
    <property type="entry name" value="UBIQUITIN THIOESTERASE OTU1"/>
    <property type="match status" value="1"/>
</dbReference>
<dbReference type="Proteomes" id="UP000007014">
    <property type="component" value="Chromosome 14"/>
</dbReference>
<evidence type="ECO:0000256" key="6">
    <source>
        <dbReference type="ARBA" id="ARBA00022801"/>
    </source>
</evidence>
<comment type="function">
    <text evidence="9">Hydrolase that can remove conjugated ubiquitin from proteins and may therefore play an important regulatory role at the level of protein turnover by preventing degradation.</text>
</comment>
<evidence type="ECO:0000256" key="1">
    <source>
        <dbReference type="ARBA" id="ARBA00000707"/>
    </source>
</evidence>
<reference evidence="11 12" key="2">
    <citation type="journal article" date="2007" name="BMC Biol.">
        <title>A 100%-complete sequence reveals unusually simple genomic features in the hot-spring red alga Cyanidioschyzon merolae.</title>
        <authorList>
            <person name="Nozaki H."/>
            <person name="Takano H."/>
            <person name="Misumi O."/>
            <person name="Terasawa K."/>
            <person name="Matsuzaki M."/>
            <person name="Maruyama S."/>
            <person name="Nishida K."/>
            <person name="Yagisawa F."/>
            <person name="Yoshida Y."/>
            <person name="Fujiwara T."/>
            <person name="Takio S."/>
            <person name="Tamura K."/>
            <person name="Chung S.J."/>
            <person name="Nakamura S."/>
            <person name="Kuroiwa H."/>
            <person name="Tanaka K."/>
            <person name="Sato N."/>
            <person name="Kuroiwa T."/>
        </authorList>
    </citation>
    <scope>NUCLEOTIDE SEQUENCE [LARGE SCALE GENOMIC DNA]</scope>
    <source>
        <strain evidence="11 12">10D</strain>
    </source>
</reference>
<dbReference type="InterPro" id="IPR013087">
    <property type="entry name" value="Znf_C2H2_type"/>
</dbReference>
<keyword evidence="7 9" id="KW-0788">Thiol protease</keyword>
<sequence>MVSVTVRLRDPRGTRVLQIDENQTVEGLKALLKEQTGLKSFRILRGFPPNLLIAAPEERVGNVLESGDLLTIEAAQQQEQDVYSAASGSGSAGSSGFGAYGADRSIHDPACQEASTQAGPSPVRSAVASPHRPLAATAPSFERVVVPDDNSCLFRAVAFVLKQLLGGIELLPEELRELVAQAVAADPWTYNDAVLGKTNEEYQDWIKRPTSWGGAIELGIFANHFGVQIASFDVRTTRMDVFGEAAAYPSRVYLCYDGIHYDPLALRSHPDESTDDLLTVFPSSDGESEALAAELIQTLHASRSFTDTANFLVTCRECGAQLRGEAGALEHARSTGHAGFIEQ</sequence>
<evidence type="ECO:0000256" key="3">
    <source>
        <dbReference type="ARBA" id="ARBA00022723"/>
    </source>
</evidence>
<dbReference type="GO" id="GO:0030968">
    <property type="term" value="P:endoplasmic reticulum unfolded protein response"/>
    <property type="evidence" value="ECO:0007669"/>
    <property type="project" value="TreeGrafter"/>
</dbReference>
<keyword evidence="6 9" id="KW-0378">Hydrolase</keyword>
<evidence type="ECO:0000256" key="7">
    <source>
        <dbReference type="ARBA" id="ARBA00022807"/>
    </source>
</evidence>
<dbReference type="MEROPS" id="C85.007"/>
<dbReference type="GO" id="GO:0036503">
    <property type="term" value="P:ERAD pathway"/>
    <property type="evidence" value="ECO:0007669"/>
    <property type="project" value="TreeGrafter"/>
</dbReference>
<proteinExistence type="predicted"/>
<evidence type="ECO:0000259" key="10">
    <source>
        <dbReference type="PROSITE" id="PS50802"/>
    </source>
</evidence>
<dbReference type="KEGG" id="cme:CYME_CMN200C"/>
<keyword evidence="9" id="KW-0963">Cytoplasm</keyword>
<dbReference type="OrthoDB" id="65596at2759"/>
<dbReference type="Gene3D" id="3.90.70.80">
    <property type="match status" value="1"/>
</dbReference>
<feature type="domain" description="OTU" evidence="10">
    <location>
        <begin position="141"/>
        <end position="267"/>
    </location>
</feature>
<gene>
    <name evidence="11" type="ORF">CYME_CMN200C</name>
</gene>
<dbReference type="GeneID" id="16995433"/>
<dbReference type="InterPro" id="IPR048857">
    <property type="entry name" value="OTU1_Ubl"/>
</dbReference>
<dbReference type="PROSITE" id="PS00028">
    <property type="entry name" value="ZINC_FINGER_C2H2_1"/>
    <property type="match status" value="1"/>
</dbReference>
<dbReference type="RefSeq" id="XP_005537336.1">
    <property type="nucleotide sequence ID" value="XM_005537279.1"/>
</dbReference>
<dbReference type="EMBL" id="AP006496">
    <property type="protein sequence ID" value="BAM81300.1"/>
    <property type="molecule type" value="Genomic_DNA"/>
</dbReference>
<dbReference type="Pfam" id="PF24560">
    <property type="entry name" value="zf-C2H2_OTU1_C"/>
    <property type="match status" value="1"/>
</dbReference>
<dbReference type="Gene3D" id="3.10.20.90">
    <property type="entry name" value="Phosphatidylinositol 3-kinase Catalytic Subunit, Chain A, domain 1"/>
    <property type="match status" value="1"/>
</dbReference>
<evidence type="ECO:0000313" key="11">
    <source>
        <dbReference type="EMBL" id="BAM81300.1"/>
    </source>
</evidence>
<dbReference type="GO" id="GO:0005829">
    <property type="term" value="C:cytosol"/>
    <property type="evidence" value="ECO:0007669"/>
    <property type="project" value="TreeGrafter"/>
</dbReference>
<keyword evidence="8" id="KW-0862">Zinc</keyword>
<dbReference type="SUPFAM" id="SSF54001">
    <property type="entry name" value="Cysteine proteinases"/>
    <property type="match status" value="1"/>
</dbReference>
<dbReference type="OMA" id="TRCILVY"/>
<keyword evidence="2" id="KW-0645">Protease</keyword>
<evidence type="ECO:0000313" key="12">
    <source>
        <dbReference type="Proteomes" id="UP000007014"/>
    </source>
</evidence>
<dbReference type="HOGENOM" id="CLU_049327_0_0_1"/>
<keyword evidence="4" id="KW-0863">Zinc-finger</keyword>
<dbReference type="STRING" id="280699.M1V5U9"/>
<dbReference type="PANTHER" id="PTHR13312">
    <property type="entry name" value="HIV-INDUCED PROTEIN-7-LIKE PROTEASE"/>
    <property type="match status" value="1"/>
</dbReference>
<keyword evidence="5 9" id="KW-0833">Ubl conjugation pathway</keyword>
<evidence type="ECO:0000256" key="4">
    <source>
        <dbReference type="ARBA" id="ARBA00022771"/>
    </source>
</evidence>
<dbReference type="AlphaFoldDB" id="M1V5U9"/>
<dbReference type="InterPro" id="IPR038765">
    <property type="entry name" value="Papain-like_cys_pep_sf"/>
</dbReference>
<keyword evidence="12" id="KW-1185">Reference proteome</keyword>
<reference evidence="11 12" key="1">
    <citation type="journal article" date="2004" name="Nature">
        <title>Genome sequence of the ultrasmall unicellular red alga Cyanidioschyzon merolae 10D.</title>
        <authorList>
            <person name="Matsuzaki M."/>
            <person name="Misumi O."/>
            <person name="Shin-i T."/>
            <person name="Maruyama S."/>
            <person name="Takahara M."/>
            <person name="Miyagishima S."/>
            <person name="Mori T."/>
            <person name="Nishida K."/>
            <person name="Yagisawa F."/>
            <person name="Nishida K."/>
            <person name="Yoshida Y."/>
            <person name="Nishimura Y."/>
            <person name="Nakao S."/>
            <person name="Kobayashi T."/>
            <person name="Momoyama Y."/>
            <person name="Higashiyama T."/>
            <person name="Minoda A."/>
            <person name="Sano M."/>
            <person name="Nomoto H."/>
            <person name="Oishi K."/>
            <person name="Hayashi H."/>
            <person name="Ohta F."/>
            <person name="Nishizaka S."/>
            <person name="Haga S."/>
            <person name="Miura S."/>
            <person name="Morishita T."/>
            <person name="Kabeya Y."/>
            <person name="Terasawa K."/>
            <person name="Suzuki Y."/>
            <person name="Ishii Y."/>
            <person name="Asakawa S."/>
            <person name="Takano H."/>
            <person name="Ohta N."/>
            <person name="Kuroiwa H."/>
            <person name="Tanaka K."/>
            <person name="Shimizu N."/>
            <person name="Sugano S."/>
            <person name="Sato N."/>
            <person name="Nozaki H."/>
            <person name="Ogasawara N."/>
            <person name="Kohara Y."/>
            <person name="Kuroiwa T."/>
        </authorList>
    </citation>
    <scope>NUCLEOTIDE SEQUENCE [LARGE SCALE GENOMIC DNA]</scope>
    <source>
        <strain evidence="11 12">10D</strain>
    </source>
</reference>
<dbReference type="Pfam" id="PF21403">
    <property type="entry name" value="OTU1_UBXL"/>
    <property type="match status" value="1"/>
</dbReference>
<evidence type="ECO:0000256" key="8">
    <source>
        <dbReference type="ARBA" id="ARBA00022833"/>
    </source>
</evidence>
<dbReference type="GO" id="GO:0004843">
    <property type="term" value="F:cysteine-type deubiquitinase activity"/>
    <property type="evidence" value="ECO:0007669"/>
    <property type="project" value="UniProtKB-UniRule"/>
</dbReference>
<comment type="subcellular location">
    <subcellularLocation>
        <location evidence="9">Cytoplasm</location>
    </subcellularLocation>
</comment>
<evidence type="ECO:0000256" key="2">
    <source>
        <dbReference type="ARBA" id="ARBA00022670"/>
    </source>
</evidence>